<gene>
    <name evidence="5" type="ORF">QR680_011502</name>
</gene>
<keyword evidence="2" id="KW-0645">Protease</keyword>
<evidence type="ECO:0000313" key="6">
    <source>
        <dbReference type="Proteomes" id="UP001175271"/>
    </source>
</evidence>
<reference evidence="5" key="1">
    <citation type="submission" date="2023-06" db="EMBL/GenBank/DDBJ databases">
        <title>Genomic analysis of the entomopathogenic nematode Steinernema hermaphroditum.</title>
        <authorList>
            <person name="Schwarz E.M."/>
            <person name="Heppert J.K."/>
            <person name="Baniya A."/>
            <person name="Schwartz H.T."/>
            <person name="Tan C.-H."/>
            <person name="Antoshechkin I."/>
            <person name="Sternberg P.W."/>
            <person name="Goodrich-Blair H."/>
            <person name="Dillman A.R."/>
        </authorList>
    </citation>
    <scope>NUCLEOTIDE SEQUENCE</scope>
    <source>
        <strain evidence="5">PS9179</strain>
        <tissue evidence="5">Whole animal</tissue>
    </source>
</reference>
<dbReference type="Pfam" id="PF00089">
    <property type="entry name" value="Trypsin"/>
    <property type="match status" value="1"/>
</dbReference>
<keyword evidence="3" id="KW-0732">Signal</keyword>
<dbReference type="InterPro" id="IPR043504">
    <property type="entry name" value="Peptidase_S1_PA_chymotrypsin"/>
</dbReference>
<dbReference type="CDD" id="cd00190">
    <property type="entry name" value="Tryp_SPc"/>
    <property type="match status" value="1"/>
</dbReference>
<keyword evidence="2" id="KW-0720">Serine protease</keyword>
<dbReference type="Gene3D" id="2.40.10.10">
    <property type="entry name" value="Trypsin-like serine proteases"/>
    <property type="match status" value="1"/>
</dbReference>
<feature type="signal peptide" evidence="3">
    <location>
        <begin position="1"/>
        <end position="16"/>
    </location>
</feature>
<dbReference type="InterPro" id="IPR018114">
    <property type="entry name" value="TRYPSIN_HIS"/>
</dbReference>
<dbReference type="PROSITE" id="PS50240">
    <property type="entry name" value="TRYPSIN_DOM"/>
    <property type="match status" value="1"/>
</dbReference>
<evidence type="ECO:0000256" key="3">
    <source>
        <dbReference type="SAM" id="SignalP"/>
    </source>
</evidence>
<dbReference type="InterPro" id="IPR001254">
    <property type="entry name" value="Trypsin_dom"/>
</dbReference>
<dbReference type="AlphaFoldDB" id="A0AA39I0G4"/>
<dbReference type="InterPro" id="IPR009003">
    <property type="entry name" value="Peptidase_S1_PA"/>
</dbReference>
<dbReference type="EMBL" id="JAUCMV010000002">
    <property type="protein sequence ID" value="KAK0414569.1"/>
    <property type="molecule type" value="Genomic_DNA"/>
</dbReference>
<feature type="chain" id="PRO_5041310799" description="Peptidase S1 domain-containing protein" evidence="3">
    <location>
        <begin position="17"/>
        <end position="276"/>
    </location>
</feature>
<dbReference type="PRINTS" id="PR00722">
    <property type="entry name" value="CHYMOTRYPSIN"/>
</dbReference>
<feature type="domain" description="Peptidase S1" evidence="4">
    <location>
        <begin position="32"/>
        <end position="270"/>
    </location>
</feature>
<protein>
    <recommendedName>
        <fullName evidence="4">Peptidase S1 domain-containing protein</fullName>
    </recommendedName>
</protein>
<name>A0AA39I0G4_9BILA</name>
<organism evidence="5 6">
    <name type="scientific">Steinernema hermaphroditum</name>
    <dbReference type="NCBI Taxonomy" id="289476"/>
    <lineage>
        <taxon>Eukaryota</taxon>
        <taxon>Metazoa</taxon>
        <taxon>Ecdysozoa</taxon>
        <taxon>Nematoda</taxon>
        <taxon>Chromadorea</taxon>
        <taxon>Rhabditida</taxon>
        <taxon>Tylenchina</taxon>
        <taxon>Panagrolaimomorpha</taxon>
        <taxon>Strongyloidoidea</taxon>
        <taxon>Steinernematidae</taxon>
        <taxon>Steinernema</taxon>
    </lineage>
</organism>
<dbReference type="Proteomes" id="UP001175271">
    <property type="component" value="Unassembled WGS sequence"/>
</dbReference>
<dbReference type="SMART" id="SM00020">
    <property type="entry name" value="Tryp_SPc"/>
    <property type="match status" value="1"/>
</dbReference>
<keyword evidence="2" id="KW-0378">Hydrolase</keyword>
<dbReference type="PROSITE" id="PS00134">
    <property type="entry name" value="TRYPSIN_HIS"/>
    <property type="match status" value="1"/>
</dbReference>
<evidence type="ECO:0000313" key="5">
    <source>
        <dbReference type="EMBL" id="KAK0414569.1"/>
    </source>
</evidence>
<dbReference type="PROSITE" id="PS00135">
    <property type="entry name" value="TRYPSIN_SER"/>
    <property type="match status" value="1"/>
</dbReference>
<dbReference type="InterPro" id="IPR001314">
    <property type="entry name" value="Peptidase_S1A"/>
</dbReference>
<proteinExistence type="predicted"/>
<keyword evidence="1" id="KW-1015">Disulfide bond</keyword>
<evidence type="ECO:0000259" key="4">
    <source>
        <dbReference type="PROSITE" id="PS50240"/>
    </source>
</evidence>
<dbReference type="PANTHER" id="PTHR24250">
    <property type="entry name" value="CHYMOTRYPSIN-RELATED"/>
    <property type="match status" value="1"/>
</dbReference>
<dbReference type="GO" id="GO:0004252">
    <property type="term" value="F:serine-type endopeptidase activity"/>
    <property type="evidence" value="ECO:0007669"/>
    <property type="project" value="InterPro"/>
</dbReference>
<keyword evidence="6" id="KW-1185">Reference proteome</keyword>
<dbReference type="GO" id="GO:0006508">
    <property type="term" value="P:proteolysis"/>
    <property type="evidence" value="ECO:0007669"/>
    <property type="project" value="UniProtKB-KW"/>
</dbReference>
<evidence type="ECO:0000256" key="2">
    <source>
        <dbReference type="RuleBase" id="RU363034"/>
    </source>
</evidence>
<dbReference type="SUPFAM" id="SSF50494">
    <property type="entry name" value="Trypsin-like serine proteases"/>
    <property type="match status" value="1"/>
</dbReference>
<dbReference type="PANTHER" id="PTHR24250:SF50">
    <property type="entry name" value="PEPTIDASE S1 DOMAIN-CONTAINING PROTEIN"/>
    <property type="match status" value="1"/>
</dbReference>
<comment type="caution">
    <text evidence="5">The sequence shown here is derived from an EMBL/GenBank/DDBJ whole genome shotgun (WGS) entry which is preliminary data.</text>
</comment>
<dbReference type="FunFam" id="2.40.10.10:FF:000068">
    <property type="entry name" value="transmembrane protease serine 2"/>
    <property type="match status" value="1"/>
</dbReference>
<accession>A0AA39I0G4</accession>
<evidence type="ECO:0000256" key="1">
    <source>
        <dbReference type="ARBA" id="ARBA00023157"/>
    </source>
</evidence>
<dbReference type="InterPro" id="IPR033116">
    <property type="entry name" value="TRYPSIN_SER"/>
</dbReference>
<sequence length="276" mass="30251">MRSLLSCLALLGLSLAAPPALPSSKNVPSELIMGGHRAHQGNFPFYVSLIDIACGGSLITPKHVLTAAHCMGDDTVGTRAVMGLDDKETYEKEEGVQIRKIINVISHTGFNTNDWHDDIAIVEVDEPFEISNTVELTKIKANDTELQKMYWTAVVGFGVAKIIKNDDGTFSGDYPRYLQYAYIPLIDHDRCFQRWSILWDKQVCAGGEKEGTGPGDSGGPMSILDDGKFFQIGLVSYGSASAVELQNQAKTPVVYTRTASYCDWMNEKTNGAFQCL</sequence>